<dbReference type="EC" id="6.3.3.1" evidence="3"/>
<evidence type="ECO:0000256" key="5">
    <source>
        <dbReference type="ARBA" id="ARBA00022598"/>
    </source>
</evidence>
<comment type="similarity">
    <text evidence="2">Belongs to the AIR synthase family.</text>
</comment>
<evidence type="ECO:0000256" key="11">
    <source>
        <dbReference type="ARBA" id="ARBA00049057"/>
    </source>
</evidence>
<dbReference type="GO" id="GO:0006189">
    <property type="term" value="P:'de novo' IMP biosynthetic process"/>
    <property type="evidence" value="ECO:0007669"/>
    <property type="project" value="UniProtKB-UniPathway"/>
</dbReference>
<dbReference type="InterPro" id="IPR016188">
    <property type="entry name" value="PurM-like_N"/>
</dbReference>
<dbReference type="Pfam" id="PF00586">
    <property type="entry name" value="AIRS"/>
    <property type="match status" value="1"/>
</dbReference>
<feature type="domain" description="PurM-like C-terminal" evidence="13">
    <location>
        <begin position="180"/>
        <end position="348"/>
    </location>
</feature>
<dbReference type="InterPro" id="IPR036676">
    <property type="entry name" value="PurM-like_C_sf"/>
</dbReference>
<dbReference type="GO" id="GO:0046084">
    <property type="term" value="P:adenine biosynthetic process"/>
    <property type="evidence" value="ECO:0007669"/>
    <property type="project" value="TreeGrafter"/>
</dbReference>
<comment type="catalytic activity">
    <reaction evidence="11">
        <text>2-formamido-N(1)-(5-O-phospho-beta-D-ribosyl)acetamidine + ATP = 5-amino-1-(5-phospho-beta-D-ribosyl)imidazole + ADP + phosphate + H(+)</text>
        <dbReference type="Rhea" id="RHEA:23032"/>
        <dbReference type="ChEBI" id="CHEBI:15378"/>
        <dbReference type="ChEBI" id="CHEBI:30616"/>
        <dbReference type="ChEBI" id="CHEBI:43474"/>
        <dbReference type="ChEBI" id="CHEBI:137981"/>
        <dbReference type="ChEBI" id="CHEBI:147287"/>
        <dbReference type="ChEBI" id="CHEBI:456216"/>
        <dbReference type="EC" id="6.3.3.1"/>
    </reaction>
</comment>
<keyword evidence="7" id="KW-0067">ATP-binding</keyword>
<dbReference type="GO" id="GO:0004641">
    <property type="term" value="F:phosphoribosylformylglycinamidine cyclo-ligase activity"/>
    <property type="evidence" value="ECO:0007669"/>
    <property type="project" value="UniProtKB-EC"/>
</dbReference>
<evidence type="ECO:0000256" key="6">
    <source>
        <dbReference type="ARBA" id="ARBA00022741"/>
    </source>
</evidence>
<evidence type="ECO:0000256" key="1">
    <source>
        <dbReference type="ARBA" id="ARBA00004686"/>
    </source>
</evidence>
<organism evidence="14">
    <name type="scientific">uncultured Aureispira sp</name>
    <dbReference type="NCBI Taxonomy" id="1331704"/>
    <lineage>
        <taxon>Bacteria</taxon>
        <taxon>Pseudomonadati</taxon>
        <taxon>Bacteroidota</taxon>
        <taxon>Saprospiria</taxon>
        <taxon>Saprospirales</taxon>
        <taxon>Saprospiraceae</taxon>
        <taxon>Aureispira</taxon>
        <taxon>environmental samples</taxon>
    </lineage>
</organism>
<dbReference type="GO" id="GO:0005524">
    <property type="term" value="F:ATP binding"/>
    <property type="evidence" value="ECO:0007669"/>
    <property type="project" value="UniProtKB-KW"/>
</dbReference>
<gene>
    <name evidence="14" type="ORF">HELGO_WM35913</name>
</gene>
<evidence type="ECO:0000256" key="10">
    <source>
        <dbReference type="ARBA" id="ARBA00033093"/>
    </source>
</evidence>
<evidence type="ECO:0000256" key="9">
    <source>
        <dbReference type="ARBA" id="ARBA00032931"/>
    </source>
</evidence>
<dbReference type="PANTHER" id="PTHR10520:SF12">
    <property type="entry name" value="TRIFUNCTIONAL PURINE BIOSYNTHETIC PROTEIN ADENOSINE-3"/>
    <property type="match status" value="1"/>
</dbReference>
<dbReference type="GO" id="GO:0005829">
    <property type="term" value="C:cytosol"/>
    <property type="evidence" value="ECO:0007669"/>
    <property type="project" value="TreeGrafter"/>
</dbReference>
<dbReference type="GO" id="GO:0004637">
    <property type="term" value="F:phosphoribosylamine-glycine ligase activity"/>
    <property type="evidence" value="ECO:0007669"/>
    <property type="project" value="TreeGrafter"/>
</dbReference>
<dbReference type="AlphaFoldDB" id="A0A6S6T2E3"/>
<evidence type="ECO:0000256" key="3">
    <source>
        <dbReference type="ARBA" id="ARBA00013047"/>
    </source>
</evidence>
<dbReference type="InterPro" id="IPR036921">
    <property type="entry name" value="PurM-like_N_sf"/>
</dbReference>
<dbReference type="SUPFAM" id="SSF55326">
    <property type="entry name" value="PurM N-terminal domain-like"/>
    <property type="match status" value="1"/>
</dbReference>
<dbReference type="UniPathway" id="UPA00074">
    <property type="reaction ID" value="UER00129"/>
</dbReference>
<dbReference type="Pfam" id="PF02769">
    <property type="entry name" value="AIRS_C"/>
    <property type="match status" value="1"/>
</dbReference>
<dbReference type="EMBL" id="CACVAQ010000148">
    <property type="protein sequence ID" value="CAA6809035.1"/>
    <property type="molecule type" value="Genomic_DNA"/>
</dbReference>
<keyword evidence="6" id="KW-0547">Nucleotide-binding</keyword>
<dbReference type="PANTHER" id="PTHR10520">
    <property type="entry name" value="TRIFUNCTIONAL PURINE BIOSYNTHETIC PROTEIN ADENOSINE-3-RELATED"/>
    <property type="match status" value="1"/>
</dbReference>
<dbReference type="Gene3D" id="3.30.1330.10">
    <property type="entry name" value="PurM-like, N-terminal domain"/>
    <property type="match status" value="1"/>
</dbReference>
<protein>
    <recommendedName>
        <fullName evidence="4">Phosphoribosylformylglycinamidine cyclo-ligase</fullName>
        <ecNumber evidence="3">6.3.3.1</ecNumber>
    </recommendedName>
    <alternativeName>
        <fullName evidence="9">AIR synthase</fullName>
    </alternativeName>
    <alternativeName>
        <fullName evidence="10">AIRS</fullName>
    </alternativeName>
    <alternativeName>
        <fullName evidence="8">Phosphoribosyl-aminoimidazole synthetase</fullName>
    </alternativeName>
</protein>
<evidence type="ECO:0000259" key="13">
    <source>
        <dbReference type="Pfam" id="PF02769"/>
    </source>
</evidence>
<dbReference type="Gene3D" id="3.90.650.10">
    <property type="entry name" value="PurM-like C-terminal domain"/>
    <property type="match status" value="1"/>
</dbReference>
<name>A0A6S6T2E3_9BACT</name>
<dbReference type="InterPro" id="IPR004733">
    <property type="entry name" value="PurM_cligase"/>
</dbReference>
<proteinExistence type="inferred from homology"/>
<dbReference type="InterPro" id="IPR010918">
    <property type="entry name" value="PurM-like_C_dom"/>
</dbReference>
<evidence type="ECO:0000313" key="14">
    <source>
        <dbReference type="EMBL" id="CAA6809035.1"/>
    </source>
</evidence>
<evidence type="ECO:0000256" key="2">
    <source>
        <dbReference type="ARBA" id="ARBA00010280"/>
    </source>
</evidence>
<sequence>MSNQKKSGLDIDLGNLCSKDAFGWAKKTFSNRTNKAGAAALKVDGVFSNMLQFADQRIGIASDGIGTKIELAERTGIYDTLGFDLVAMVADDLATAGFEPTNISNIIDVNKLDRAVINDLMKGLAEACDYSGMSISGGEIAELGNRISGYGAGMHFNWCSTAIGVLPKELEKPFDGTAVQVGDKVIALKADGFRSNGFSLIRKVMEASFGDAWHNEIYEEGKTWGEALLTPSLIFTPVITKMIHLGVQLSGIAHITGGGIIDNFQRVLKANDVGADLDCLFEPLPIMKRLMDLGNVNAQDAYLYWNMGNGMLLVAEETQVDQILETTKAMGYEAQVAGTITAERKITLKTGKSELEGTY</sequence>
<evidence type="ECO:0000256" key="8">
    <source>
        <dbReference type="ARBA" id="ARBA00031908"/>
    </source>
</evidence>
<comment type="pathway">
    <text evidence="1">Purine metabolism; IMP biosynthesis via de novo pathway; 5-amino-1-(5-phospho-D-ribosyl)imidazole from N(2)-formyl-N(1)-(5-phospho-D-ribosyl)glycinamide: step 2/2.</text>
</comment>
<dbReference type="SUPFAM" id="SSF56042">
    <property type="entry name" value="PurM C-terminal domain-like"/>
    <property type="match status" value="1"/>
</dbReference>
<keyword evidence="5 14" id="KW-0436">Ligase</keyword>
<evidence type="ECO:0000256" key="4">
    <source>
        <dbReference type="ARBA" id="ARBA00020367"/>
    </source>
</evidence>
<evidence type="ECO:0000256" key="7">
    <source>
        <dbReference type="ARBA" id="ARBA00022840"/>
    </source>
</evidence>
<evidence type="ECO:0000259" key="12">
    <source>
        <dbReference type="Pfam" id="PF00586"/>
    </source>
</evidence>
<reference evidence="14" key="1">
    <citation type="submission" date="2020-01" db="EMBL/GenBank/DDBJ databases">
        <authorList>
            <person name="Meier V. D."/>
            <person name="Meier V D."/>
        </authorList>
    </citation>
    <scope>NUCLEOTIDE SEQUENCE</scope>
    <source>
        <strain evidence="14">HLG_WM_MAG_10</strain>
    </source>
</reference>
<accession>A0A6S6T2E3</accession>
<feature type="domain" description="PurM-like N-terminal" evidence="12">
    <location>
        <begin position="54"/>
        <end position="148"/>
    </location>
</feature>